<dbReference type="GO" id="GO:0016020">
    <property type="term" value="C:membrane"/>
    <property type="evidence" value="ECO:0007669"/>
    <property type="project" value="UniProtKB-SubCell"/>
</dbReference>
<evidence type="ECO:0000256" key="7">
    <source>
        <dbReference type="ARBA" id="ARBA00023136"/>
    </source>
</evidence>
<dbReference type="InterPro" id="IPR044851">
    <property type="entry name" value="Wax_synthase"/>
</dbReference>
<protein>
    <recommendedName>
        <fullName evidence="9">Wax synthase domain-containing protein</fullName>
    </recommendedName>
</protein>
<comment type="subcellular location">
    <subcellularLocation>
        <location evidence="1">Membrane</location>
        <topology evidence="1">Multi-pass membrane protein</topology>
    </subcellularLocation>
</comment>
<dbReference type="GO" id="GO:0008374">
    <property type="term" value="F:O-acyltransferase activity"/>
    <property type="evidence" value="ECO:0007669"/>
    <property type="project" value="InterPro"/>
</dbReference>
<dbReference type="PANTHER" id="PTHR31595">
    <property type="entry name" value="LONG-CHAIN-ALCOHOL O-FATTY-ACYLTRANSFERASE 3-RELATED"/>
    <property type="match status" value="1"/>
</dbReference>
<evidence type="ECO:0000256" key="2">
    <source>
        <dbReference type="ARBA" id="ARBA00005179"/>
    </source>
</evidence>
<dbReference type="InterPro" id="IPR032805">
    <property type="entry name" value="Wax_synthase_dom"/>
</dbReference>
<dbReference type="Proteomes" id="UP000313359">
    <property type="component" value="Unassembled WGS sequence"/>
</dbReference>
<dbReference type="GO" id="GO:0006629">
    <property type="term" value="P:lipid metabolic process"/>
    <property type="evidence" value="ECO:0007669"/>
    <property type="project" value="InterPro"/>
</dbReference>
<evidence type="ECO:0000259" key="9">
    <source>
        <dbReference type="Pfam" id="PF13813"/>
    </source>
</evidence>
<keyword evidence="7 8" id="KW-0472">Membrane</keyword>
<reference evidence="10" key="1">
    <citation type="journal article" date="2018" name="Genome Biol. Evol.">
        <title>Genomics and development of Lentinus tigrinus, a white-rot wood-decaying mushroom with dimorphic fruiting bodies.</title>
        <authorList>
            <person name="Wu B."/>
            <person name="Xu Z."/>
            <person name="Knudson A."/>
            <person name="Carlson A."/>
            <person name="Chen N."/>
            <person name="Kovaka S."/>
            <person name="LaButti K."/>
            <person name="Lipzen A."/>
            <person name="Pennachio C."/>
            <person name="Riley R."/>
            <person name="Schakwitz W."/>
            <person name="Umezawa K."/>
            <person name="Ohm R.A."/>
            <person name="Grigoriev I.V."/>
            <person name="Nagy L.G."/>
            <person name="Gibbons J."/>
            <person name="Hibbett D."/>
        </authorList>
    </citation>
    <scope>NUCLEOTIDE SEQUENCE [LARGE SCALE GENOMIC DNA]</scope>
    <source>
        <strain evidence="10">ALCF2SS1-6</strain>
    </source>
</reference>
<dbReference type="AlphaFoldDB" id="A0A5C2SRK1"/>
<evidence type="ECO:0000256" key="6">
    <source>
        <dbReference type="ARBA" id="ARBA00022989"/>
    </source>
</evidence>
<evidence type="ECO:0000256" key="3">
    <source>
        <dbReference type="ARBA" id="ARBA00007282"/>
    </source>
</evidence>
<evidence type="ECO:0000313" key="10">
    <source>
        <dbReference type="EMBL" id="RPD65978.1"/>
    </source>
</evidence>
<feature type="transmembrane region" description="Helical" evidence="8">
    <location>
        <begin position="63"/>
        <end position="82"/>
    </location>
</feature>
<evidence type="ECO:0000256" key="1">
    <source>
        <dbReference type="ARBA" id="ARBA00004141"/>
    </source>
</evidence>
<feature type="transmembrane region" description="Helical" evidence="8">
    <location>
        <begin position="240"/>
        <end position="261"/>
    </location>
</feature>
<feature type="transmembrane region" description="Helical" evidence="8">
    <location>
        <begin position="30"/>
        <end position="51"/>
    </location>
</feature>
<dbReference type="EMBL" id="ML122251">
    <property type="protein sequence ID" value="RPD65978.1"/>
    <property type="molecule type" value="Genomic_DNA"/>
</dbReference>
<evidence type="ECO:0000256" key="4">
    <source>
        <dbReference type="ARBA" id="ARBA00022679"/>
    </source>
</evidence>
<dbReference type="STRING" id="1328759.A0A5C2SRK1"/>
<dbReference type="PANTHER" id="PTHR31595:SF57">
    <property type="entry name" value="OS04G0481900 PROTEIN"/>
    <property type="match status" value="1"/>
</dbReference>
<organism evidence="10 11">
    <name type="scientific">Lentinus tigrinus ALCF2SS1-6</name>
    <dbReference type="NCBI Taxonomy" id="1328759"/>
    <lineage>
        <taxon>Eukaryota</taxon>
        <taxon>Fungi</taxon>
        <taxon>Dikarya</taxon>
        <taxon>Basidiomycota</taxon>
        <taxon>Agaricomycotina</taxon>
        <taxon>Agaricomycetes</taxon>
        <taxon>Polyporales</taxon>
        <taxon>Polyporaceae</taxon>
        <taxon>Lentinus</taxon>
    </lineage>
</organism>
<dbReference type="Pfam" id="PF13813">
    <property type="entry name" value="MBOAT_2"/>
    <property type="match status" value="1"/>
</dbReference>
<keyword evidence="5 8" id="KW-0812">Transmembrane</keyword>
<gene>
    <name evidence="10" type="ORF">L227DRAFT_127703</name>
</gene>
<feature type="transmembrane region" description="Helical" evidence="8">
    <location>
        <begin position="88"/>
        <end position="108"/>
    </location>
</feature>
<dbReference type="OrthoDB" id="1077582at2759"/>
<accession>A0A5C2SRK1</accession>
<name>A0A5C2SRK1_9APHY</name>
<comment type="similarity">
    <text evidence="3">Belongs to the wax synthase family.</text>
</comment>
<feature type="transmembrane region" description="Helical" evidence="8">
    <location>
        <begin position="196"/>
        <end position="215"/>
    </location>
</feature>
<evidence type="ECO:0000256" key="8">
    <source>
        <dbReference type="SAM" id="Phobius"/>
    </source>
</evidence>
<keyword evidence="4" id="KW-0808">Transferase</keyword>
<proteinExistence type="inferred from homology"/>
<evidence type="ECO:0000313" key="11">
    <source>
        <dbReference type="Proteomes" id="UP000313359"/>
    </source>
</evidence>
<keyword evidence="6 8" id="KW-1133">Transmembrane helix</keyword>
<evidence type="ECO:0000256" key="5">
    <source>
        <dbReference type="ARBA" id="ARBA00022692"/>
    </source>
</evidence>
<keyword evidence="11" id="KW-1185">Reference proteome</keyword>
<feature type="domain" description="Wax synthase" evidence="9">
    <location>
        <begin position="283"/>
        <end position="358"/>
    </location>
</feature>
<comment type="pathway">
    <text evidence="2">Secondary metabolite biosynthesis.</text>
</comment>
<sequence>MCEATIAITGSHIMTTFPSWLRGEQHITPLTWQNVALAHAYLPLYFFLAYLTRRPRTHRLRIFLLPVVVAVILRCTLRYRIMEETWGWYNWMRGLLALTLIAHSIYFASLPEGMLKLSEEPPRICRGSPAESSVVWSPEKDEGQMVAAPAPSLTPGGVLRCISDALEVGLLGRGIGWRYSQGLHIPKHRRSTERKAFLKSTSLSVIAVFLLIDLVDSSVEYLPGITATSGTLFLPHLPPILRYTVSTALTFVIGMVVILGISMWYDLMSLIAVGIFHQSPSDWPPFHDEPWKMGSLHEFWSKRWHQVLRHTFLVMGGYPGRWLGGDVGMLFGTFLASGLFHEFGFNLGGAPFDWKVIAYFAVQPFGLLAEKTYRAYTGRRVSGWLGWCWAAMWVVGLNQMASDSWFARGAAGKVLVPPALSPARRVFIPIARDMWNTYVQEH</sequence>